<dbReference type="GO" id="GO:0006974">
    <property type="term" value="P:DNA damage response"/>
    <property type="evidence" value="ECO:0007669"/>
    <property type="project" value="TreeGrafter"/>
</dbReference>
<evidence type="ECO:0000313" key="8">
    <source>
        <dbReference type="Proteomes" id="UP000663848"/>
    </source>
</evidence>
<comment type="pathway">
    <text evidence="4">Protein modification; protein ubiquitination.</text>
</comment>
<reference evidence="7" key="1">
    <citation type="submission" date="2021-02" db="EMBL/GenBank/DDBJ databases">
        <authorList>
            <person name="Nowell W R."/>
        </authorList>
    </citation>
    <scope>NUCLEOTIDE SEQUENCE</scope>
</reference>
<evidence type="ECO:0000313" key="7">
    <source>
        <dbReference type="EMBL" id="CAF4544502.1"/>
    </source>
</evidence>
<dbReference type="GO" id="GO:0016607">
    <property type="term" value="C:nuclear speck"/>
    <property type="evidence" value="ECO:0007669"/>
    <property type="project" value="TreeGrafter"/>
</dbReference>
<gene>
    <name evidence="7" type="ORF">QYT958_LOCUS7846</name>
</gene>
<evidence type="ECO:0000256" key="1">
    <source>
        <dbReference type="ARBA" id="ARBA00022679"/>
    </source>
</evidence>
<dbReference type="EC" id="2.3.2.26" evidence="4"/>
<evidence type="ECO:0000256" key="3">
    <source>
        <dbReference type="PROSITE-ProRule" id="PRU00104"/>
    </source>
</evidence>
<dbReference type="GO" id="GO:0043161">
    <property type="term" value="P:proteasome-mediated ubiquitin-dependent protein catabolic process"/>
    <property type="evidence" value="ECO:0007669"/>
    <property type="project" value="TreeGrafter"/>
</dbReference>
<feature type="region of interest" description="Disordered" evidence="5">
    <location>
        <begin position="401"/>
        <end position="426"/>
    </location>
</feature>
<proteinExistence type="inferred from homology"/>
<keyword evidence="2 3" id="KW-0833">Ubl conjugation pathway</keyword>
<feature type="compositionally biased region" description="Polar residues" evidence="5">
    <location>
        <begin position="49"/>
        <end position="77"/>
    </location>
</feature>
<name>A0A820YGG0_9BILA</name>
<feature type="domain" description="HECT" evidence="6">
    <location>
        <begin position="514"/>
        <end position="903"/>
    </location>
</feature>
<sequence length="903" mass="102426">HSNDPPVTTPRDSTTQKFPYRTTATSSRRFQTDSNPTKVETRSQRSRIPATSSSSRMKSTIQSMFEEMTSSNPSETSAIPIGRGRSTRGATNSGLFRPTTFDPATHYGLSLGNRPRLTNPTYVPSPYLQQQTAYTYATSAPAAASLLMSTSLSPRHQHQHQHQSQLPLSTQEKTSLKEWIHNQAKTFRTTYFSNSSTTSNIALQIIHRLATAVNTLHVGKDHAENTKALRDIANIITKGDVTPFEMVHSGLITKLFQYLTDHISSPNDRLDRLKLFLNIFISIPYDNSDDYEKDLKQFIIDLYHTQLNNGKSNQTILSTLICKLHGCINQLEQFPIRVNDVTGRPDHSSALRLISTHQLKCSLVRHPQCKTLKQWNSSPVKIDPFALVSAIEKYLLLRGVTSGSSNEDSSGIVDDEESEVSNESDAEEVINVLTHSSTMRIEFLINDHVIPNNMSLYQAIRMYSTSTQRTTDGESETDTDESAISSTGIWTRVHTIQYRQLTTTSSTVPAVKAFSLLSKELQKNGLELWRTDKIFESHKDKDIPTPEHVDTRQGLYPAPFGRNAKANVITKVRQKFKFLGKFMAKALMDSRMIDMPFSIIFFKWMLGEEESLNLEDLVHIDTNLYEQFKKLQNIVSIRDKIMVVNQITNQQTTINKLNNKKRLKSKDDSQVEHSIYSNIFDESDPRLLLDGCKIDDLSLVFTLPGHPNIELKKGGKDCLVTIHNLDQYINLVVHWTLVEGVRRQFESFRDGFNSIFPIHHLKCFYPDELHQVFCGCGSTELWDLKVLLESTRCDHGYNLNSRAVKWLFDIMINFDIDEQRAFLQFVTGSPRLPVGGFRMLHPPLTVVRKTAENSSDNTSPDSFLPSVMTCVNYLKLPDYSSKEIMKLKLTTAIRDGQHAFLLS</sequence>
<protein>
    <recommendedName>
        <fullName evidence="4">E3 ubiquitin-protein ligase</fullName>
        <ecNumber evidence="4">2.3.2.26</ecNumber>
    </recommendedName>
</protein>
<accession>A0A820YGG0</accession>
<evidence type="ECO:0000256" key="5">
    <source>
        <dbReference type="SAM" id="MobiDB-lite"/>
    </source>
</evidence>
<dbReference type="PANTHER" id="PTHR45670:SF13">
    <property type="entry name" value="E3 UBIQUITIN-PROTEIN LIGASE TRIP12"/>
    <property type="match status" value="1"/>
</dbReference>
<dbReference type="PROSITE" id="PS50237">
    <property type="entry name" value="HECT"/>
    <property type="match status" value="1"/>
</dbReference>
<dbReference type="Gene3D" id="3.30.2410.10">
    <property type="entry name" value="Hect, E3 ligase catalytic domain"/>
    <property type="match status" value="1"/>
</dbReference>
<comment type="similarity">
    <text evidence="4">Belongs to the UPL family. K-HECT subfamily.</text>
</comment>
<dbReference type="PANTHER" id="PTHR45670">
    <property type="entry name" value="E3 UBIQUITIN-PROTEIN LIGASE TRIP12"/>
    <property type="match status" value="1"/>
</dbReference>
<dbReference type="UniPathway" id="UPA00143"/>
<feature type="region of interest" description="Disordered" evidence="5">
    <location>
        <begin position="1"/>
        <end position="117"/>
    </location>
</feature>
<keyword evidence="1 4" id="KW-0808">Transferase</keyword>
<dbReference type="InterPro" id="IPR000569">
    <property type="entry name" value="HECT_dom"/>
</dbReference>
<organism evidence="7 8">
    <name type="scientific">Rotaria socialis</name>
    <dbReference type="NCBI Taxonomy" id="392032"/>
    <lineage>
        <taxon>Eukaryota</taxon>
        <taxon>Metazoa</taxon>
        <taxon>Spiralia</taxon>
        <taxon>Gnathifera</taxon>
        <taxon>Rotifera</taxon>
        <taxon>Eurotatoria</taxon>
        <taxon>Bdelloidea</taxon>
        <taxon>Philodinida</taxon>
        <taxon>Philodinidae</taxon>
        <taxon>Rotaria</taxon>
    </lineage>
</organism>
<evidence type="ECO:0000256" key="4">
    <source>
        <dbReference type="RuleBase" id="RU369009"/>
    </source>
</evidence>
<dbReference type="AlphaFoldDB" id="A0A820YGG0"/>
<dbReference type="Proteomes" id="UP000663848">
    <property type="component" value="Unassembled WGS sequence"/>
</dbReference>
<feature type="active site" description="Glycyl thioester intermediate" evidence="3">
    <location>
        <position position="870"/>
    </location>
</feature>
<dbReference type="InterPro" id="IPR045322">
    <property type="entry name" value="HECTD1/TRIP12-like"/>
</dbReference>
<dbReference type="Gene3D" id="3.90.1750.10">
    <property type="entry name" value="Hect, E3 ligase catalytic domains"/>
    <property type="match status" value="2"/>
</dbReference>
<dbReference type="InterPro" id="IPR035983">
    <property type="entry name" value="Hect_E3_ubiquitin_ligase"/>
</dbReference>
<dbReference type="Pfam" id="PF00632">
    <property type="entry name" value="HECT"/>
    <property type="match status" value="1"/>
</dbReference>
<evidence type="ECO:0000256" key="2">
    <source>
        <dbReference type="ARBA" id="ARBA00022786"/>
    </source>
</evidence>
<comment type="function">
    <text evidence="4">E3 ubiquitin-protein ligase which accepts ubiquitin from an E2 ubiquitin-conjugating enzyme in the form of a thioester and then directly transfers the ubiquitin to targeted substrates.</text>
</comment>
<dbReference type="GO" id="GO:0000209">
    <property type="term" value="P:protein polyubiquitination"/>
    <property type="evidence" value="ECO:0007669"/>
    <property type="project" value="TreeGrafter"/>
</dbReference>
<comment type="caution">
    <text evidence="7">The sequence shown here is derived from an EMBL/GenBank/DDBJ whole genome shotgun (WGS) entry which is preliminary data.</text>
</comment>
<feature type="compositionally biased region" description="Polar residues" evidence="5">
    <location>
        <begin position="10"/>
        <end position="38"/>
    </location>
</feature>
<dbReference type="SUPFAM" id="SSF56204">
    <property type="entry name" value="Hect, E3 ligase catalytic domain"/>
    <property type="match status" value="1"/>
</dbReference>
<dbReference type="SMART" id="SM00119">
    <property type="entry name" value="HECTc"/>
    <property type="match status" value="1"/>
</dbReference>
<dbReference type="GO" id="GO:0061630">
    <property type="term" value="F:ubiquitin protein ligase activity"/>
    <property type="evidence" value="ECO:0007669"/>
    <property type="project" value="UniProtKB-UniRule"/>
</dbReference>
<comment type="catalytic activity">
    <reaction evidence="4">
        <text>S-ubiquitinyl-[E2 ubiquitin-conjugating enzyme]-L-cysteine + [acceptor protein]-L-lysine = [E2 ubiquitin-conjugating enzyme]-L-cysteine + N(6)-ubiquitinyl-[acceptor protein]-L-lysine.</text>
        <dbReference type="EC" id="2.3.2.26"/>
    </reaction>
</comment>
<dbReference type="EMBL" id="CAJOBR010000767">
    <property type="protein sequence ID" value="CAF4544502.1"/>
    <property type="molecule type" value="Genomic_DNA"/>
</dbReference>
<feature type="non-terminal residue" evidence="7">
    <location>
        <position position="1"/>
    </location>
</feature>
<feature type="compositionally biased region" description="Acidic residues" evidence="5">
    <location>
        <begin position="413"/>
        <end position="426"/>
    </location>
</feature>
<dbReference type="FunFam" id="3.30.2410.10:FF:000005">
    <property type="entry name" value="E3 ubiquitin-protein ligase TRIP12 isoform X1"/>
    <property type="match status" value="1"/>
</dbReference>
<dbReference type="Gene3D" id="3.30.2160.10">
    <property type="entry name" value="Hect, E3 ligase catalytic domain"/>
    <property type="match status" value="1"/>
</dbReference>
<evidence type="ECO:0000259" key="6">
    <source>
        <dbReference type="PROSITE" id="PS50237"/>
    </source>
</evidence>